<dbReference type="EMBL" id="CM042061">
    <property type="protein sequence ID" value="KAI3673737.1"/>
    <property type="molecule type" value="Genomic_DNA"/>
</dbReference>
<reference evidence="2" key="1">
    <citation type="journal article" date="2022" name="Mol. Ecol. Resour.">
        <title>The genomes of chicory, endive, great burdock and yacon provide insights into Asteraceae palaeo-polyploidization history and plant inulin production.</title>
        <authorList>
            <person name="Fan W."/>
            <person name="Wang S."/>
            <person name="Wang H."/>
            <person name="Wang A."/>
            <person name="Jiang F."/>
            <person name="Liu H."/>
            <person name="Zhao H."/>
            <person name="Xu D."/>
            <person name="Zhang Y."/>
        </authorList>
    </citation>
    <scope>NUCLEOTIDE SEQUENCE [LARGE SCALE GENOMIC DNA]</scope>
    <source>
        <strain evidence="2">cv. Niubang</strain>
    </source>
</reference>
<reference evidence="1 2" key="2">
    <citation type="journal article" date="2022" name="Mol. Ecol. Resour.">
        <title>The genomes of chicory, endive, great burdock and yacon provide insights into Asteraceae paleo-polyploidization history and plant inulin production.</title>
        <authorList>
            <person name="Fan W."/>
            <person name="Wang S."/>
            <person name="Wang H."/>
            <person name="Wang A."/>
            <person name="Jiang F."/>
            <person name="Liu H."/>
            <person name="Zhao H."/>
            <person name="Xu D."/>
            <person name="Zhang Y."/>
        </authorList>
    </citation>
    <scope>NUCLEOTIDE SEQUENCE [LARGE SCALE GENOMIC DNA]</scope>
    <source>
        <strain evidence="2">cv. Niubang</strain>
    </source>
</reference>
<proteinExistence type="predicted"/>
<dbReference type="Proteomes" id="UP001055879">
    <property type="component" value="Linkage Group LG15"/>
</dbReference>
<sequence length="115" mass="12797">MRPAYACAGRNKTVSGAGMLMQRVSTKRTISCTVDWDVTSWLTKSLETGNLSRVLRMIVYCAFIMAPGQCHGEPTCYICILDLPREDDRWGSEKFLSELAKKGLMDISRSPGSDN</sequence>
<evidence type="ECO:0000313" key="1">
    <source>
        <dbReference type="EMBL" id="KAI3673737.1"/>
    </source>
</evidence>
<protein>
    <submittedName>
        <fullName evidence="1">Uncharacterized protein</fullName>
    </submittedName>
</protein>
<name>A0ACB8XTY8_ARCLA</name>
<organism evidence="1 2">
    <name type="scientific">Arctium lappa</name>
    <name type="common">Greater burdock</name>
    <name type="synonym">Lappa major</name>
    <dbReference type="NCBI Taxonomy" id="4217"/>
    <lineage>
        <taxon>Eukaryota</taxon>
        <taxon>Viridiplantae</taxon>
        <taxon>Streptophyta</taxon>
        <taxon>Embryophyta</taxon>
        <taxon>Tracheophyta</taxon>
        <taxon>Spermatophyta</taxon>
        <taxon>Magnoliopsida</taxon>
        <taxon>eudicotyledons</taxon>
        <taxon>Gunneridae</taxon>
        <taxon>Pentapetalae</taxon>
        <taxon>asterids</taxon>
        <taxon>campanulids</taxon>
        <taxon>Asterales</taxon>
        <taxon>Asteraceae</taxon>
        <taxon>Carduoideae</taxon>
        <taxon>Cardueae</taxon>
        <taxon>Arctiinae</taxon>
        <taxon>Arctium</taxon>
    </lineage>
</organism>
<keyword evidence="2" id="KW-1185">Reference proteome</keyword>
<accession>A0ACB8XTY8</accession>
<evidence type="ECO:0000313" key="2">
    <source>
        <dbReference type="Proteomes" id="UP001055879"/>
    </source>
</evidence>
<comment type="caution">
    <text evidence="1">The sequence shown here is derived from an EMBL/GenBank/DDBJ whole genome shotgun (WGS) entry which is preliminary data.</text>
</comment>
<gene>
    <name evidence="1" type="ORF">L6452_39865</name>
</gene>